<keyword evidence="1" id="KW-1133">Transmembrane helix</keyword>
<accession>A0A0B6RW65</accession>
<feature type="transmembrane region" description="Helical" evidence="1">
    <location>
        <begin position="223"/>
        <end position="246"/>
    </location>
</feature>
<dbReference type="CDD" id="cd03509">
    <property type="entry name" value="DesA_FADS-like"/>
    <property type="match status" value="1"/>
</dbReference>
<name>A0A0B6RW65_BURPL</name>
<proteinExistence type="predicted"/>
<dbReference type="Proteomes" id="UP000031838">
    <property type="component" value="Chromosome 1"/>
</dbReference>
<evidence type="ECO:0000256" key="1">
    <source>
        <dbReference type="SAM" id="Phobius"/>
    </source>
</evidence>
<dbReference type="InterPro" id="IPR005804">
    <property type="entry name" value="FA_desaturase_dom"/>
</dbReference>
<protein>
    <submittedName>
        <fullName evidence="3">Fatty acid desaturase</fullName>
    </submittedName>
</protein>
<dbReference type="GO" id="GO:0006629">
    <property type="term" value="P:lipid metabolic process"/>
    <property type="evidence" value="ECO:0007669"/>
    <property type="project" value="InterPro"/>
</dbReference>
<keyword evidence="1" id="KW-0812">Transmembrane</keyword>
<feature type="transmembrane region" description="Helical" evidence="1">
    <location>
        <begin position="72"/>
        <end position="89"/>
    </location>
</feature>
<organism evidence="3 4">
    <name type="scientific">Burkholderia plantarii</name>
    <dbReference type="NCBI Taxonomy" id="41899"/>
    <lineage>
        <taxon>Bacteria</taxon>
        <taxon>Pseudomonadati</taxon>
        <taxon>Pseudomonadota</taxon>
        <taxon>Betaproteobacteria</taxon>
        <taxon>Burkholderiales</taxon>
        <taxon>Burkholderiaceae</taxon>
        <taxon>Burkholderia</taxon>
    </lineage>
</organism>
<dbReference type="AlphaFoldDB" id="A0A0B6RW65"/>
<reference evidence="3 4" key="2">
    <citation type="journal article" date="2016" name="Appl. Microbiol. Biotechnol.">
        <title>Mutations improving production and secretion of extracellular lipase by Burkholderia glumae PG1.</title>
        <authorList>
            <person name="Knapp A."/>
            <person name="Voget S."/>
            <person name="Gao R."/>
            <person name="Zaburannyi N."/>
            <person name="Krysciak D."/>
            <person name="Breuer M."/>
            <person name="Hauer B."/>
            <person name="Streit W.R."/>
            <person name="Muller R."/>
            <person name="Daniel R."/>
            <person name="Jaeger K.E."/>
        </authorList>
    </citation>
    <scope>NUCLEOTIDE SEQUENCE [LARGE SCALE GENOMIC DNA]</scope>
    <source>
        <strain evidence="3 4">PG1</strain>
    </source>
</reference>
<dbReference type="HOGENOM" id="CLU_053288_0_0_4"/>
<sequence length="359" mass="40525">MPTARHPPSTRRPASRLPDMAEYFDVDHANEIRALGTCFAARTEWPTWLLIATIYGGWFGAMLLVRAGALPFAAAVPVLVVLAAWQMSLQHELLHGHPTRLDWLNRLLAYPPLAIWYPYTCYRDTHLAHHRDDDLTVPGVDPEGNYLPHGRWATLPRWRRALWVLRKTFLGRLVVGPPMSVAATFADALRRIRRGERAALRMWATHGACVAALLAWVQLSVGIAWWAYLLAVSWPALSLAMVRSLLEHRAAVHPKARIAINEAGFAMRLLYLNNNYHLVHHDLPGLPWFQLPAAYRMRRDAYLAKCDGFVIRGGYLELLRRYAWRPTDAPEHPFRHATAALSTGGGRIAVIEGCLQISS</sequence>
<keyword evidence="4" id="KW-1185">Reference proteome</keyword>
<gene>
    <name evidence="3" type="ORF">BGL_1c31780</name>
</gene>
<feature type="transmembrane region" description="Helical" evidence="1">
    <location>
        <begin position="198"/>
        <end position="217"/>
    </location>
</feature>
<evidence type="ECO:0000313" key="4">
    <source>
        <dbReference type="Proteomes" id="UP000031838"/>
    </source>
</evidence>
<dbReference type="KEGG" id="bgp:BGL_1c31780"/>
<dbReference type="Pfam" id="PF00487">
    <property type="entry name" value="FA_desaturase"/>
    <property type="match status" value="1"/>
</dbReference>
<evidence type="ECO:0000313" key="3">
    <source>
        <dbReference type="EMBL" id="AJK47653.1"/>
    </source>
</evidence>
<feature type="domain" description="Fatty acid desaturase" evidence="2">
    <location>
        <begin position="71"/>
        <end position="302"/>
    </location>
</feature>
<reference evidence="4" key="1">
    <citation type="submission" date="2011-03" db="EMBL/GenBank/DDBJ databases">
        <authorList>
            <person name="Voget S."/>
            <person name="Streit W.R."/>
            <person name="Jaeger K.E."/>
            <person name="Daniel R."/>
        </authorList>
    </citation>
    <scope>NUCLEOTIDE SEQUENCE [LARGE SCALE GENOMIC DNA]</scope>
    <source>
        <strain evidence="4">PG1</strain>
    </source>
</reference>
<evidence type="ECO:0000259" key="2">
    <source>
        <dbReference type="Pfam" id="PF00487"/>
    </source>
</evidence>
<dbReference type="EMBL" id="CP002580">
    <property type="protein sequence ID" value="AJK47653.1"/>
    <property type="molecule type" value="Genomic_DNA"/>
</dbReference>
<keyword evidence="1" id="KW-0472">Membrane</keyword>